<proteinExistence type="inferred from homology"/>
<accession>A0A1E3RV73</accession>
<dbReference type="AlphaFoldDB" id="A0A1E3RV73"/>
<dbReference type="Gene3D" id="3.90.226.10">
    <property type="entry name" value="2-enoyl-CoA Hydratase, Chain A, domain 1"/>
    <property type="match status" value="1"/>
</dbReference>
<reference evidence="3" key="1">
    <citation type="submission" date="2016-09" db="EMBL/GenBank/DDBJ databases">
        <authorList>
            <person name="Greninger A.L."/>
            <person name="Jerome K.R."/>
            <person name="Mcnair B."/>
            <person name="Wallis C."/>
            <person name="Fang F."/>
        </authorList>
    </citation>
    <scope>NUCLEOTIDE SEQUENCE [LARGE SCALE GENOMIC DNA]</scope>
    <source>
        <strain evidence="3">M7</strain>
    </source>
</reference>
<dbReference type="OrthoDB" id="3206737at2"/>
<evidence type="ECO:0000313" key="3">
    <source>
        <dbReference type="Proteomes" id="UP000094243"/>
    </source>
</evidence>
<keyword evidence="3" id="KW-1185">Reference proteome</keyword>
<dbReference type="PANTHER" id="PTHR43802">
    <property type="entry name" value="ENOYL-COA HYDRATASE"/>
    <property type="match status" value="1"/>
</dbReference>
<dbReference type="CDD" id="cd06558">
    <property type="entry name" value="crotonase-like"/>
    <property type="match status" value="1"/>
</dbReference>
<dbReference type="Pfam" id="PF00378">
    <property type="entry name" value="ECH_1"/>
    <property type="match status" value="1"/>
</dbReference>
<dbReference type="Proteomes" id="UP000094243">
    <property type="component" value="Unassembled WGS sequence"/>
</dbReference>
<dbReference type="EMBL" id="MIGZ01000058">
    <property type="protein sequence ID" value="ODQ93805.1"/>
    <property type="molecule type" value="Genomic_DNA"/>
</dbReference>
<dbReference type="GO" id="GO:0003824">
    <property type="term" value="F:catalytic activity"/>
    <property type="evidence" value="ECO:0007669"/>
    <property type="project" value="UniProtKB-ARBA"/>
</dbReference>
<dbReference type="PANTHER" id="PTHR43802:SF1">
    <property type="entry name" value="IP11341P-RELATED"/>
    <property type="match status" value="1"/>
</dbReference>
<name>A0A1E3RV73_9MYCO</name>
<dbReference type="SUPFAM" id="SSF52096">
    <property type="entry name" value="ClpP/crotonase"/>
    <property type="match status" value="1"/>
</dbReference>
<sequence length="281" mass="30178">MTGTGSATSGADLVVEQKDRVRILTLSRPDTHNAISFKLACAVAEAVEAAGADDATRVVVIRGAGRSFSAGYDLGTGSYGSRSVEENAKYLREMSRQWERVYYCPIPVIAQVHGYCLAGGTDLAGHCDITMVADDATIGFPAVRSLGVALTQMWVYHVGPQWAKRLLLTGDTMTGKLAARIGFALDSVPAADLGDEVMALARRMSMVEREMLVGNKHVINHGIDLMGREALQDLAAEQDALAHETPPARAFAAMIHRDGLRAALRARDEPFGDSRLDVHGE</sequence>
<dbReference type="InterPro" id="IPR029045">
    <property type="entry name" value="ClpP/crotonase-like_dom_sf"/>
</dbReference>
<gene>
    <name evidence="2" type="ORF">BHQ17_11810</name>
</gene>
<evidence type="ECO:0008006" key="4">
    <source>
        <dbReference type="Google" id="ProtNLM"/>
    </source>
</evidence>
<organism evidence="2 3">
    <name type="scientific">Mycolicibacterium holsaticum</name>
    <dbReference type="NCBI Taxonomy" id="152142"/>
    <lineage>
        <taxon>Bacteria</taxon>
        <taxon>Bacillati</taxon>
        <taxon>Actinomycetota</taxon>
        <taxon>Actinomycetes</taxon>
        <taxon>Mycobacteriales</taxon>
        <taxon>Mycobacteriaceae</taxon>
        <taxon>Mycolicibacterium</taxon>
    </lineage>
</organism>
<comment type="similarity">
    <text evidence="1">Belongs to the enoyl-CoA hydratase/isomerase family.</text>
</comment>
<dbReference type="InterPro" id="IPR001753">
    <property type="entry name" value="Enoyl-CoA_hydra/iso"/>
</dbReference>
<evidence type="ECO:0000256" key="1">
    <source>
        <dbReference type="ARBA" id="ARBA00005254"/>
    </source>
</evidence>
<comment type="caution">
    <text evidence="2">The sequence shown here is derived from an EMBL/GenBank/DDBJ whole genome shotgun (WGS) entry which is preliminary data.</text>
</comment>
<evidence type="ECO:0000313" key="2">
    <source>
        <dbReference type="EMBL" id="ODQ93805.1"/>
    </source>
</evidence>
<protein>
    <recommendedName>
        <fullName evidence="4">Enoyl-CoA hydratase</fullName>
    </recommendedName>
</protein>